<dbReference type="GO" id="GO:0032259">
    <property type="term" value="P:methylation"/>
    <property type="evidence" value="ECO:0007669"/>
    <property type="project" value="UniProtKB-KW"/>
</dbReference>
<dbReference type="InterPro" id="IPR051537">
    <property type="entry name" value="DNA_Adenine_Mtase"/>
</dbReference>
<keyword evidence="11" id="KW-1185">Reference proteome</keyword>
<dbReference type="InterPro" id="IPR003356">
    <property type="entry name" value="DNA_methylase_A-5"/>
</dbReference>
<dbReference type="EMBL" id="QLMH01000007">
    <property type="protein sequence ID" value="RAK19136.1"/>
    <property type="molecule type" value="Genomic_DNA"/>
</dbReference>
<dbReference type="OrthoDB" id="9814572at2"/>
<keyword evidence="4" id="KW-0808">Transferase</keyword>
<protein>
    <recommendedName>
        <fullName evidence="2">site-specific DNA-methyltransferase (adenine-specific)</fullName>
        <ecNumber evidence="2">2.1.1.72</ecNumber>
    </recommendedName>
</protein>
<sequence>MLTGELRNKVDKIWETFWTGGITNPLTVIEQFTYLLFIKGLDEVETKNEQEAALLGIDFERIFPEDKQHLRWSKFKNLEATQMYEIVSNEVFPFIKNLHDNKDSAYAKYMGDAIFMIPTPQMLTKIVDGIDNIPMKDRDTKGDLYEYLLSKIATAGTNGQFRTPRHIIKMMVELVKPTPEDIIVDPAAGSAGFLVAAGEYLRKYRSDLFLVQSLKEHFNNDMFYGFDMDRTMLRIGAMNMMLHGIENPNIEYRDSLSEQNKDKDKYTLVLANPPFKGSLDYEAVSSDLLKITKTKKTELLFLALFLRILKTGGRCACIVPDGVLFGSSKAHKDIRKEIVENHKLEAIISMPSGVFKPYAGVSTAIMIFTKTGVGGTDQVWFYDMKADGYSLDDKRTPIEENDIPDIIARFHNREAEKDRKRTEQSFFVPVEEIRENDYDLSINKYKEIEYEEVQYEAPSVILERVEALEKEIMNGLEELKKIIKG</sequence>
<dbReference type="Proteomes" id="UP000248555">
    <property type="component" value="Unassembled WGS sequence"/>
</dbReference>
<evidence type="ECO:0000313" key="11">
    <source>
        <dbReference type="Proteomes" id="UP000248555"/>
    </source>
</evidence>
<evidence type="ECO:0000313" key="10">
    <source>
        <dbReference type="EMBL" id="RAK19136.1"/>
    </source>
</evidence>
<name>A0A327YG84_9BACL</name>
<evidence type="ECO:0000256" key="2">
    <source>
        <dbReference type="ARBA" id="ARBA00011900"/>
    </source>
</evidence>
<keyword evidence="3" id="KW-0489">Methyltransferase</keyword>
<dbReference type="GO" id="GO:0003677">
    <property type="term" value="F:DNA binding"/>
    <property type="evidence" value="ECO:0007669"/>
    <property type="project" value="InterPro"/>
</dbReference>
<evidence type="ECO:0000259" key="9">
    <source>
        <dbReference type="Pfam" id="PF12161"/>
    </source>
</evidence>
<dbReference type="Pfam" id="PF12161">
    <property type="entry name" value="HsdM_N"/>
    <property type="match status" value="1"/>
</dbReference>
<dbReference type="Pfam" id="PF02384">
    <property type="entry name" value="N6_Mtase"/>
    <property type="match status" value="1"/>
</dbReference>
<comment type="catalytic activity">
    <reaction evidence="7">
        <text>a 2'-deoxyadenosine in DNA + S-adenosyl-L-methionine = an N(6)-methyl-2'-deoxyadenosine in DNA + S-adenosyl-L-homocysteine + H(+)</text>
        <dbReference type="Rhea" id="RHEA:15197"/>
        <dbReference type="Rhea" id="RHEA-COMP:12418"/>
        <dbReference type="Rhea" id="RHEA-COMP:12419"/>
        <dbReference type="ChEBI" id="CHEBI:15378"/>
        <dbReference type="ChEBI" id="CHEBI:57856"/>
        <dbReference type="ChEBI" id="CHEBI:59789"/>
        <dbReference type="ChEBI" id="CHEBI:90615"/>
        <dbReference type="ChEBI" id="CHEBI:90616"/>
        <dbReference type="EC" id="2.1.1.72"/>
    </reaction>
</comment>
<dbReference type="Gene3D" id="3.40.50.150">
    <property type="entry name" value="Vaccinia Virus protein VP39"/>
    <property type="match status" value="1"/>
</dbReference>
<dbReference type="InterPro" id="IPR029063">
    <property type="entry name" value="SAM-dependent_MTases_sf"/>
</dbReference>
<organism evidence="10 11">
    <name type="scientific">Paranoxybacillus vitaminiphilus</name>
    <dbReference type="NCBI Taxonomy" id="581036"/>
    <lineage>
        <taxon>Bacteria</taxon>
        <taxon>Bacillati</taxon>
        <taxon>Bacillota</taxon>
        <taxon>Bacilli</taxon>
        <taxon>Bacillales</taxon>
        <taxon>Anoxybacillaceae</taxon>
        <taxon>Paranoxybacillus</taxon>
    </lineage>
</organism>
<evidence type="ECO:0000256" key="4">
    <source>
        <dbReference type="ARBA" id="ARBA00022679"/>
    </source>
</evidence>
<reference evidence="10 11" key="1">
    <citation type="submission" date="2018-06" db="EMBL/GenBank/DDBJ databases">
        <title>Genomic Encyclopedia of Type Strains, Phase III (KMG-III): the genomes of soil and plant-associated and newly described type strains.</title>
        <authorList>
            <person name="Whitman W."/>
        </authorList>
    </citation>
    <scope>NUCLEOTIDE SEQUENCE [LARGE SCALE GENOMIC DNA]</scope>
    <source>
        <strain evidence="10 11">CGMCC 1.8979</strain>
    </source>
</reference>
<evidence type="ECO:0000256" key="3">
    <source>
        <dbReference type="ARBA" id="ARBA00022603"/>
    </source>
</evidence>
<dbReference type="EC" id="2.1.1.72" evidence="2"/>
<comment type="caution">
    <text evidence="10">The sequence shown here is derived from an EMBL/GenBank/DDBJ whole genome shotgun (WGS) entry which is preliminary data.</text>
</comment>
<dbReference type="RefSeq" id="WP_111645281.1">
    <property type="nucleotide sequence ID" value="NZ_QLMH01000007.1"/>
</dbReference>
<evidence type="ECO:0000256" key="7">
    <source>
        <dbReference type="ARBA" id="ARBA00047942"/>
    </source>
</evidence>
<accession>A0A327YG84</accession>
<dbReference type="InterPro" id="IPR038333">
    <property type="entry name" value="T1MK-like_N_sf"/>
</dbReference>
<keyword evidence="6" id="KW-0680">Restriction system</keyword>
<evidence type="ECO:0000259" key="8">
    <source>
        <dbReference type="Pfam" id="PF02384"/>
    </source>
</evidence>
<dbReference type="SUPFAM" id="SSF53335">
    <property type="entry name" value="S-adenosyl-L-methionine-dependent methyltransferases"/>
    <property type="match status" value="1"/>
</dbReference>
<evidence type="ECO:0000256" key="5">
    <source>
        <dbReference type="ARBA" id="ARBA00022691"/>
    </source>
</evidence>
<dbReference type="PRINTS" id="PR00507">
    <property type="entry name" value="N12N6MTFRASE"/>
</dbReference>
<feature type="domain" description="DNA methylase adenine-specific" evidence="8">
    <location>
        <begin position="137"/>
        <end position="451"/>
    </location>
</feature>
<dbReference type="PROSITE" id="PS00092">
    <property type="entry name" value="N6_MTASE"/>
    <property type="match status" value="1"/>
</dbReference>
<proteinExistence type="inferred from homology"/>
<dbReference type="PANTHER" id="PTHR42933:SF3">
    <property type="entry name" value="TYPE I RESTRICTION ENZYME MJAVIII METHYLASE SUBUNIT"/>
    <property type="match status" value="1"/>
</dbReference>
<feature type="domain" description="N6 adenine-specific DNA methyltransferase N-terminal" evidence="9">
    <location>
        <begin position="6"/>
        <end position="129"/>
    </location>
</feature>
<keyword evidence="5" id="KW-0949">S-adenosyl-L-methionine</keyword>
<dbReference type="InterPro" id="IPR022749">
    <property type="entry name" value="D12N6_MeTrfase_N"/>
</dbReference>
<dbReference type="Gene3D" id="1.20.1260.30">
    <property type="match status" value="1"/>
</dbReference>
<dbReference type="GO" id="GO:0009007">
    <property type="term" value="F:site-specific DNA-methyltransferase (adenine-specific) activity"/>
    <property type="evidence" value="ECO:0007669"/>
    <property type="project" value="UniProtKB-EC"/>
</dbReference>
<dbReference type="AlphaFoldDB" id="A0A327YG84"/>
<comment type="similarity">
    <text evidence="1">Belongs to the N(4)/N(6)-methyltransferase family.</text>
</comment>
<gene>
    <name evidence="10" type="ORF">B0I26_10753</name>
</gene>
<dbReference type="InterPro" id="IPR002052">
    <property type="entry name" value="DNA_methylase_N6_adenine_CS"/>
</dbReference>
<dbReference type="PANTHER" id="PTHR42933">
    <property type="entry name" value="SLR6095 PROTEIN"/>
    <property type="match status" value="1"/>
</dbReference>
<evidence type="ECO:0000256" key="6">
    <source>
        <dbReference type="ARBA" id="ARBA00022747"/>
    </source>
</evidence>
<dbReference type="GO" id="GO:0008170">
    <property type="term" value="F:N-methyltransferase activity"/>
    <property type="evidence" value="ECO:0007669"/>
    <property type="project" value="InterPro"/>
</dbReference>
<evidence type="ECO:0000256" key="1">
    <source>
        <dbReference type="ARBA" id="ARBA00006594"/>
    </source>
</evidence>
<dbReference type="GO" id="GO:0009307">
    <property type="term" value="P:DNA restriction-modification system"/>
    <property type="evidence" value="ECO:0007669"/>
    <property type="project" value="UniProtKB-KW"/>
</dbReference>